<dbReference type="Proteomes" id="UP001253851">
    <property type="component" value="Unassembled WGS sequence"/>
</dbReference>
<proteinExistence type="predicted"/>
<dbReference type="EMBL" id="JARQDV010000002">
    <property type="protein sequence ID" value="MDT2964165.1"/>
    <property type="molecule type" value="Genomic_DNA"/>
</dbReference>
<feature type="transmembrane region" description="Helical" evidence="1">
    <location>
        <begin position="98"/>
        <end position="119"/>
    </location>
</feature>
<reference evidence="4 7" key="2">
    <citation type="submission" date="2019-11" db="EMBL/GenBank/DDBJ databases">
        <title>Detection and genome characteristic of a blood enterococcus casselifavus isolate from Zhengzhou,china.</title>
        <authorList>
            <person name="Wen P."/>
        </authorList>
    </citation>
    <scope>NUCLEOTIDE SEQUENCE [LARGE SCALE GENOMIC DNA]</scope>
    <source>
        <strain evidence="4 7">EC291</strain>
    </source>
</reference>
<evidence type="ECO:0000313" key="5">
    <source>
        <dbReference type="EMBL" id="RHK07056.1"/>
    </source>
</evidence>
<sequence>MSGFNPIVLFWYIFPVLVYFACRFIVSALSLNDRYHVKAPDLAVPFLMVGIHQLSKYTFDQAITLYYLISIFLLGILLAVFQAYYYEEIQYGRYLKMYWRSIFLFTIIFHVVLIILNIVSYL</sequence>
<evidence type="ECO:0000313" key="7">
    <source>
        <dbReference type="Proteomes" id="UP000422837"/>
    </source>
</evidence>
<organism evidence="5 6">
    <name type="scientific">Enterococcus casseliflavus</name>
    <name type="common">Enterococcus flavescens</name>
    <dbReference type="NCBI Taxonomy" id="37734"/>
    <lineage>
        <taxon>Bacteria</taxon>
        <taxon>Bacillati</taxon>
        <taxon>Bacillota</taxon>
        <taxon>Bacilli</taxon>
        <taxon>Lactobacillales</taxon>
        <taxon>Enterococcaceae</taxon>
        <taxon>Enterococcus</taxon>
    </lineage>
</organism>
<dbReference type="EMBL" id="QRMZ01000006">
    <property type="protein sequence ID" value="RHK07056.1"/>
    <property type="molecule type" value="Genomic_DNA"/>
</dbReference>
<dbReference type="Proteomes" id="UP000286288">
    <property type="component" value="Unassembled WGS sequence"/>
</dbReference>
<dbReference type="OrthoDB" id="2299708at2"/>
<evidence type="ECO:0000313" key="2">
    <source>
        <dbReference type="EMBL" id="MDT2964165.1"/>
    </source>
</evidence>
<dbReference type="Proteomes" id="UP001268896">
    <property type="component" value="Unassembled WGS sequence"/>
</dbReference>
<dbReference type="EMBL" id="CP046123">
    <property type="protein sequence ID" value="QGN30435.1"/>
    <property type="molecule type" value="Genomic_DNA"/>
</dbReference>
<reference evidence="5 6" key="1">
    <citation type="submission" date="2018-08" db="EMBL/GenBank/DDBJ databases">
        <title>A genome reference for cultivated species of the human gut microbiota.</title>
        <authorList>
            <person name="Zou Y."/>
            <person name="Xue W."/>
            <person name="Luo G."/>
        </authorList>
    </citation>
    <scope>NUCLEOTIDE SEQUENCE [LARGE SCALE GENOMIC DNA]</scope>
    <source>
        <strain evidence="5 6">AF48-16</strain>
    </source>
</reference>
<accession>A0A1L8SCG9</accession>
<keyword evidence="1" id="KW-1133">Transmembrane helix</keyword>
<gene>
    <name evidence="5" type="ORF">DW084_06020</name>
    <name evidence="4" type="ORF">GFU50_13355</name>
    <name evidence="2" type="ORF">P7I32_06060</name>
    <name evidence="3" type="ORF">P7I34_04855</name>
</gene>
<feature type="transmembrane region" description="Helical" evidence="1">
    <location>
        <begin position="6"/>
        <end position="30"/>
    </location>
</feature>
<keyword evidence="1" id="KW-0472">Membrane</keyword>
<dbReference type="Pfam" id="PF11877">
    <property type="entry name" value="DUF3397"/>
    <property type="match status" value="1"/>
</dbReference>
<dbReference type="RefSeq" id="WP_005228786.1">
    <property type="nucleotide sequence ID" value="NZ_BAAAXK010000041.1"/>
</dbReference>
<evidence type="ECO:0000313" key="3">
    <source>
        <dbReference type="EMBL" id="MDT2981982.1"/>
    </source>
</evidence>
<keyword evidence="1" id="KW-0812">Transmembrane</keyword>
<dbReference type="InterPro" id="IPR024515">
    <property type="entry name" value="DUF3397"/>
</dbReference>
<evidence type="ECO:0000313" key="6">
    <source>
        <dbReference type="Proteomes" id="UP000286288"/>
    </source>
</evidence>
<reference evidence="2 8" key="3">
    <citation type="submission" date="2023-03" db="EMBL/GenBank/DDBJ databases">
        <authorList>
            <person name="Shen W."/>
            <person name="Cai J."/>
        </authorList>
    </citation>
    <scope>NUCLEOTIDE SEQUENCE</scope>
    <source>
        <strain evidence="3 8">B516</strain>
        <strain evidence="2">K72-2</strain>
    </source>
</reference>
<evidence type="ECO:0000256" key="1">
    <source>
        <dbReference type="SAM" id="Phobius"/>
    </source>
</evidence>
<evidence type="ECO:0000313" key="8">
    <source>
        <dbReference type="Proteomes" id="UP001253851"/>
    </source>
</evidence>
<evidence type="ECO:0000313" key="4">
    <source>
        <dbReference type="EMBL" id="QGN30435.1"/>
    </source>
</evidence>
<dbReference type="Proteomes" id="UP000422837">
    <property type="component" value="Chromosome"/>
</dbReference>
<protein>
    <submittedName>
        <fullName evidence="5">DUF3397 domain-containing protein</fullName>
    </submittedName>
    <submittedName>
        <fullName evidence="4">DUF3397 family protein</fullName>
    </submittedName>
</protein>
<feature type="transmembrane region" description="Helical" evidence="1">
    <location>
        <begin position="65"/>
        <end position="86"/>
    </location>
</feature>
<dbReference type="AlphaFoldDB" id="A0A1L8SCG9"/>
<dbReference type="EMBL" id="JARQDZ010000002">
    <property type="protein sequence ID" value="MDT2981982.1"/>
    <property type="molecule type" value="Genomic_DNA"/>
</dbReference>
<name>A0A1L8SCG9_ENTCA</name>
<dbReference type="GeneID" id="15142941"/>